<sequence length="247" mass="26868">MGGAYSPVHGALSALEKAIGLLVRFGEMIRREVLITYQLTRSNGVLAAFPGLVLGPVAAFVSRRAISASLLRDLALAATWPLLYLYTFEACNQLTGVSGTLPSRVSSWPRWRLGSGIPLTAPVWAWIANLCSGCAVLVTHQDLKDVEGDVIKGRRTVPVVLGEGRARRALAAAYAAAPFFYYATMLRGIPGAARFVLAVPLFTVLWCIAYRTLAAGSRRADAVTFQLFSWWCLYMMALPLFIWPCGL</sequence>
<keyword evidence="3" id="KW-1185">Reference proteome</keyword>
<keyword evidence="1" id="KW-0472">Membrane</keyword>
<protein>
    <submittedName>
        <fullName evidence="2">Uncharacterized protein</fullName>
    </submittedName>
</protein>
<organism evidence="2 3">
    <name type="scientific">Klebsormidium nitens</name>
    <name type="common">Green alga</name>
    <name type="synonym">Ulothrix nitens</name>
    <dbReference type="NCBI Taxonomy" id="105231"/>
    <lineage>
        <taxon>Eukaryota</taxon>
        <taxon>Viridiplantae</taxon>
        <taxon>Streptophyta</taxon>
        <taxon>Klebsormidiophyceae</taxon>
        <taxon>Klebsormidiales</taxon>
        <taxon>Klebsormidiaceae</taxon>
        <taxon>Klebsormidium</taxon>
    </lineage>
</organism>
<evidence type="ECO:0000256" key="1">
    <source>
        <dbReference type="SAM" id="Phobius"/>
    </source>
</evidence>
<evidence type="ECO:0000313" key="2">
    <source>
        <dbReference type="EMBL" id="GAQ82609.1"/>
    </source>
</evidence>
<evidence type="ECO:0000313" key="3">
    <source>
        <dbReference type="Proteomes" id="UP000054558"/>
    </source>
</evidence>
<gene>
    <name evidence="2" type="ORF">KFL_001170130</name>
</gene>
<dbReference type="OrthoDB" id="434972at2759"/>
<feature type="transmembrane region" description="Helical" evidence="1">
    <location>
        <begin position="192"/>
        <end position="210"/>
    </location>
</feature>
<keyword evidence="1" id="KW-1133">Transmembrane helix</keyword>
<dbReference type="AlphaFoldDB" id="A0A1Y1HZJ5"/>
<dbReference type="EMBL" id="DF237066">
    <property type="protein sequence ID" value="GAQ82609.1"/>
    <property type="molecule type" value="Genomic_DNA"/>
</dbReference>
<keyword evidence="1" id="KW-0812">Transmembrane</keyword>
<proteinExistence type="predicted"/>
<accession>A0A1Y1HZJ5</accession>
<reference evidence="2 3" key="1">
    <citation type="journal article" date="2014" name="Nat. Commun.">
        <title>Klebsormidium flaccidum genome reveals primary factors for plant terrestrial adaptation.</title>
        <authorList>
            <person name="Hori K."/>
            <person name="Maruyama F."/>
            <person name="Fujisawa T."/>
            <person name="Togashi T."/>
            <person name="Yamamoto N."/>
            <person name="Seo M."/>
            <person name="Sato S."/>
            <person name="Yamada T."/>
            <person name="Mori H."/>
            <person name="Tajima N."/>
            <person name="Moriyama T."/>
            <person name="Ikeuchi M."/>
            <person name="Watanabe M."/>
            <person name="Wada H."/>
            <person name="Kobayashi K."/>
            <person name="Saito M."/>
            <person name="Masuda T."/>
            <person name="Sasaki-Sekimoto Y."/>
            <person name="Mashiguchi K."/>
            <person name="Awai K."/>
            <person name="Shimojima M."/>
            <person name="Masuda S."/>
            <person name="Iwai M."/>
            <person name="Nobusawa T."/>
            <person name="Narise T."/>
            <person name="Kondo S."/>
            <person name="Saito H."/>
            <person name="Sato R."/>
            <person name="Murakawa M."/>
            <person name="Ihara Y."/>
            <person name="Oshima-Yamada Y."/>
            <person name="Ohtaka K."/>
            <person name="Satoh M."/>
            <person name="Sonobe K."/>
            <person name="Ishii M."/>
            <person name="Ohtani R."/>
            <person name="Kanamori-Sato M."/>
            <person name="Honoki R."/>
            <person name="Miyazaki D."/>
            <person name="Mochizuki H."/>
            <person name="Umetsu J."/>
            <person name="Higashi K."/>
            <person name="Shibata D."/>
            <person name="Kamiya Y."/>
            <person name="Sato N."/>
            <person name="Nakamura Y."/>
            <person name="Tabata S."/>
            <person name="Ida S."/>
            <person name="Kurokawa K."/>
            <person name="Ohta H."/>
        </authorList>
    </citation>
    <scope>NUCLEOTIDE SEQUENCE [LARGE SCALE GENOMIC DNA]</scope>
    <source>
        <strain evidence="2 3">NIES-2285</strain>
    </source>
</reference>
<dbReference type="Proteomes" id="UP000054558">
    <property type="component" value="Unassembled WGS sequence"/>
</dbReference>
<feature type="transmembrane region" description="Helical" evidence="1">
    <location>
        <begin position="222"/>
        <end position="243"/>
    </location>
</feature>
<name>A0A1Y1HZJ5_KLENI</name>